<dbReference type="EMBL" id="JAWDGP010007208">
    <property type="protein sequence ID" value="KAK3728075.1"/>
    <property type="molecule type" value="Genomic_DNA"/>
</dbReference>
<sequence>MNGECGTSSDESRALEGGCTSLGNVSFSQGKIMKIACSKELPVARGDETGPFYACKFLARLGVSTNQINTEAGGHQRKDGPGPKESSGRENSTVRLGSLLAMLERGEVSKLFEAGRCHGYIRNVESIDNSLDSSALDVTKCHLT</sequence>
<evidence type="ECO:0000313" key="3">
    <source>
        <dbReference type="Proteomes" id="UP001283361"/>
    </source>
</evidence>
<proteinExistence type="predicted"/>
<dbReference type="Proteomes" id="UP001283361">
    <property type="component" value="Unassembled WGS sequence"/>
</dbReference>
<organism evidence="2 3">
    <name type="scientific">Elysia crispata</name>
    <name type="common">lettuce slug</name>
    <dbReference type="NCBI Taxonomy" id="231223"/>
    <lineage>
        <taxon>Eukaryota</taxon>
        <taxon>Metazoa</taxon>
        <taxon>Spiralia</taxon>
        <taxon>Lophotrochozoa</taxon>
        <taxon>Mollusca</taxon>
        <taxon>Gastropoda</taxon>
        <taxon>Heterobranchia</taxon>
        <taxon>Euthyneura</taxon>
        <taxon>Panpulmonata</taxon>
        <taxon>Sacoglossa</taxon>
        <taxon>Placobranchoidea</taxon>
        <taxon>Plakobranchidae</taxon>
        <taxon>Elysia</taxon>
    </lineage>
</organism>
<evidence type="ECO:0000313" key="2">
    <source>
        <dbReference type="EMBL" id="KAK3728075.1"/>
    </source>
</evidence>
<evidence type="ECO:0000256" key="1">
    <source>
        <dbReference type="SAM" id="MobiDB-lite"/>
    </source>
</evidence>
<feature type="region of interest" description="Disordered" evidence="1">
    <location>
        <begin position="68"/>
        <end position="93"/>
    </location>
</feature>
<feature type="compositionally biased region" description="Basic and acidic residues" evidence="1">
    <location>
        <begin position="74"/>
        <end position="88"/>
    </location>
</feature>
<gene>
    <name evidence="2" type="ORF">RRG08_022126</name>
</gene>
<reference evidence="2" key="1">
    <citation type="journal article" date="2023" name="G3 (Bethesda)">
        <title>A reference genome for the long-term kleptoplast-retaining sea slug Elysia crispata morphotype clarki.</title>
        <authorList>
            <person name="Eastman K.E."/>
            <person name="Pendleton A.L."/>
            <person name="Shaikh M.A."/>
            <person name="Suttiyut T."/>
            <person name="Ogas R."/>
            <person name="Tomko P."/>
            <person name="Gavelis G."/>
            <person name="Widhalm J.R."/>
            <person name="Wisecaver J.H."/>
        </authorList>
    </citation>
    <scope>NUCLEOTIDE SEQUENCE</scope>
    <source>
        <strain evidence="2">ECLA1</strain>
    </source>
</reference>
<comment type="caution">
    <text evidence="2">The sequence shown here is derived from an EMBL/GenBank/DDBJ whole genome shotgun (WGS) entry which is preliminary data.</text>
</comment>
<protein>
    <submittedName>
        <fullName evidence="2">Uncharacterized protein</fullName>
    </submittedName>
</protein>
<accession>A0AAE0Y000</accession>
<dbReference type="AlphaFoldDB" id="A0AAE0Y000"/>
<name>A0AAE0Y000_9GAST</name>
<keyword evidence="3" id="KW-1185">Reference proteome</keyword>